<dbReference type="Gene3D" id="3.10.20.740">
    <property type="match status" value="1"/>
</dbReference>
<dbReference type="GO" id="GO:0016020">
    <property type="term" value="C:membrane"/>
    <property type="evidence" value="ECO:0007669"/>
    <property type="project" value="InterPro"/>
</dbReference>
<name>A0A455REP2_9EUKA</name>
<dbReference type="PROSITE" id="PS00642">
    <property type="entry name" value="COMPLEX1_75K_2"/>
    <property type="match status" value="1"/>
</dbReference>
<dbReference type="EMBL" id="AP019310">
    <property type="protein sequence ID" value="BBH42967.1"/>
    <property type="molecule type" value="Genomic_DNA"/>
</dbReference>
<evidence type="ECO:0000256" key="3">
    <source>
        <dbReference type="ARBA" id="ARBA00022485"/>
    </source>
</evidence>
<dbReference type="InterPro" id="IPR050123">
    <property type="entry name" value="Prok_molybdopt-oxidoreductase"/>
</dbReference>
<dbReference type="InterPro" id="IPR019574">
    <property type="entry name" value="NADH_UbQ_OxRdtase_Gsu_4Fe4S-bd"/>
</dbReference>
<dbReference type="SUPFAM" id="SSF54862">
    <property type="entry name" value="4Fe-4S ferredoxins"/>
    <property type="match status" value="1"/>
</dbReference>
<dbReference type="GO" id="GO:0046872">
    <property type="term" value="F:metal ion binding"/>
    <property type="evidence" value="ECO:0007669"/>
    <property type="project" value="UniProtKB-KW"/>
</dbReference>
<dbReference type="PANTHER" id="PTHR43105">
    <property type="entry name" value="RESPIRATORY NITRATE REDUCTASE"/>
    <property type="match status" value="1"/>
</dbReference>
<dbReference type="SUPFAM" id="SSF53706">
    <property type="entry name" value="Formate dehydrogenase/DMSO reductase, domains 1-3"/>
    <property type="match status" value="2"/>
</dbReference>
<evidence type="ECO:0000259" key="10">
    <source>
        <dbReference type="PROSITE" id="PS51085"/>
    </source>
</evidence>
<evidence type="ECO:0000256" key="8">
    <source>
        <dbReference type="ARBA" id="ARBA00023027"/>
    </source>
</evidence>
<dbReference type="InterPro" id="IPR036010">
    <property type="entry name" value="2Fe-2S_ferredoxin-like_sf"/>
</dbReference>
<dbReference type="GO" id="GO:0042773">
    <property type="term" value="P:ATP synthesis coupled electron transport"/>
    <property type="evidence" value="ECO:0007669"/>
    <property type="project" value="InterPro"/>
</dbReference>
<feature type="domain" description="4Fe-4S His(Cys)3-ligated-type" evidence="12">
    <location>
        <begin position="102"/>
        <end position="141"/>
    </location>
</feature>
<geneLocation type="mitochondrion" evidence="13"/>
<dbReference type="PROSITE" id="PS51839">
    <property type="entry name" value="4FE4S_HC3"/>
    <property type="match status" value="1"/>
</dbReference>
<dbReference type="InterPro" id="IPR001041">
    <property type="entry name" value="2Fe-2S_ferredoxin-type"/>
</dbReference>
<dbReference type="Pfam" id="PF22117">
    <property type="entry name" value="Fer4_Nqo3"/>
    <property type="match status" value="1"/>
</dbReference>
<keyword evidence="5" id="KW-1278">Translocase</keyword>
<dbReference type="InterPro" id="IPR006656">
    <property type="entry name" value="Mopterin_OxRdtase"/>
</dbReference>
<keyword evidence="4" id="KW-0479">Metal-binding</keyword>
<keyword evidence="7" id="KW-0411">Iron-sulfur</keyword>
<dbReference type="InterPro" id="IPR006963">
    <property type="entry name" value="Mopterin_OxRdtase_4Fe-4S_dom"/>
</dbReference>
<dbReference type="Gene3D" id="3.40.50.740">
    <property type="match status" value="1"/>
</dbReference>
<dbReference type="SUPFAM" id="SSF54292">
    <property type="entry name" value="2Fe-2S ferredoxin-like"/>
    <property type="match status" value="1"/>
</dbReference>
<keyword evidence="13" id="KW-0496">Mitochondrion</keyword>
<evidence type="ECO:0000259" key="12">
    <source>
        <dbReference type="PROSITE" id="PS51839"/>
    </source>
</evidence>
<evidence type="ECO:0000256" key="2">
    <source>
        <dbReference type="ARBA" id="ARBA00005404"/>
    </source>
</evidence>
<dbReference type="GO" id="GO:0008137">
    <property type="term" value="F:NADH dehydrogenase (ubiquinone) activity"/>
    <property type="evidence" value="ECO:0007669"/>
    <property type="project" value="InterPro"/>
</dbReference>
<feature type="domain" description="4Fe-4S Mo/W bis-MGD-type" evidence="11">
    <location>
        <begin position="239"/>
        <end position="295"/>
    </location>
</feature>
<dbReference type="GO" id="GO:0051539">
    <property type="term" value="F:4 iron, 4 sulfur cluster binding"/>
    <property type="evidence" value="ECO:0007669"/>
    <property type="project" value="UniProtKB-KW"/>
</dbReference>
<dbReference type="Pfam" id="PF10588">
    <property type="entry name" value="NADH-G_4Fe-4S_3"/>
    <property type="match status" value="1"/>
</dbReference>
<evidence type="ECO:0000256" key="9">
    <source>
        <dbReference type="ARBA" id="ARBA00034078"/>
    </source>
</evidence>
<evidence type="ECO:0000256" key="1">
    <source>
        <dbReference type="ARBA" id="ARBA00001966"/>
    </source>
</evidence>
<evidence type="ECO:0000256" key="7">
    <source>
        <dbReference type="ARBA" id="ARBA00023014"/>
    </source>
</evidence>
<dbReference type="PROSITE" id="PS00643">
    <property type="entry name" value="COMPLEX1_75K_3"/>
    <property type="match status" value="1"/>
</dbReference>
<dbReference type="Pfam" id="PF22151">
    <property type="entry name" value="Fer4_NDSU1"/>
    <property type="match status" value="1"/>
</dbReference>
<keyword evidence="8" id="KW-0520">NAD</keyword>
<evidence type="ECO:0000313" key="13">
    <source>
        <dbReference type="EMBL" id="BBH42967.1"/>
    </source>
</evidence>
<sequence length="1003" mass="110711">MEMENVTAAKNNSSFPKVSQGLSIAVSINNKVVYFDQNWTGTILQSCEKIGLLIPRFCYNESLSIAGNCRMCLVEIEKSPKLMPSCAIKVANNIQVHTKTNLVRKTRESILEFLLINHPLDCPICDQGGECDLQDQAMIYGSDRGRFHEYKRSLEDKNAGPLIKTIMTRCIHCTRCIRFATEIAGVEVYGTSGRGRNMEVGTYISTLFDSELSGNVIDLCPVGALTSKPYAFAVRPWELKSIESIDISDALGSNIRLDTRGSELVRVLPRSTEEINQQWISDKARFSYDGLKHQRLYYPMISLSCEAATEFLQGWNAHAGDWKSSLSTSKRPTPTKNQGEHPQFITVSWKQALNTVANILRPGLSKNPANNPRCEKKIVVSTKGVLGPLVDQESVLMFKRFLNKIGATDLYTESPVNGLNYFSSLGTFDFRSNYLLNLKFQEFEDSAAGDHILLIGSNPRFEASTFNVRLRRLVSKKSAAAYEGSTPFKVGAIATIGSNGSLNMTYKTTQLGNGTKSLFEIACGKSDGISNFFNDNSGFLLSRAKNPVVVLGATTLERTDANSLKPLIQYVLDLSTRVYAALRFEAPQKSERNLERKSFTWASAILPPNSATATKECPSTHHASTEPRFKTKNKKINVLHTTASTPGVLDLGYSAGRNIFFRKHTNPTNRQNSKDSQMQCFFLLGADPCSEHALAHSTENTPATFTIYQGHHGSNGARLADIILPSASFVEKNGTFVNTEGRVQQTQLAIQLESEIREDWRILKALTDTVNPPGKEQDAFAKLTAWQPVSAKVPRPSSCSADNASPTRFFAVGNTRAALGARERDFGFRTFAPTVSCAPKRELFASFLRALTCVPLQSFVSLCASASLFAAVAPEVQGGGTYATIFGRRRNEPDTLDEQVEEKNTSAASNPKNFFANIAPHLLGFSAHGTSAPVFSQNSSLVLRPRHDQASVRTRNFHFIVGSPFTPAFDNYYLTDVITQSSITMGKCATRFADKYQNYPFFS</sequence>
<dbReference type="FunFam" id="3.30.70.20:FF:000002">
    <property type="entry name" value="NADH-ubiquinone oxidoreductase 75 kDa subunit"/>
    <property type="match status" value="1"/>
</dbReference>
<keyword evidence="3" id="KW-0004">4Fe-4S</keyword>
<keyword evidence="6" id="KW-0408">Iron</keyword>
<comment type="cofactor">
    <cofactor evidence="1">
        <name>[4Fe-4S] cluster</name>
        <dbReference type="ChEBI" id="CHEBI:49883"/>
    </cofactor>
</comment>
<proteinExistence type="inferred from homology"/>
<dbReference type="Pfam" id="PF00384">
    <property type="entry name" value="Molybdopterin"/>
    <property type="match status" value="1"/>
</dbReference>
<gene>
    <name evidence="13" type="primary">nad11</name>
</gene>
<dbReference type="Pfam" id="PF09326">
    <property type="entry name" value="NADH_dhqG_C"/>
    <property type="match status" value="1"/>
</dbReference>
<reference evidence="13" key="1">
    <citation type="journal article" date="2019" name="Sci. Rep.">
        <title>Horizontally-acquired genetic elements in the mitochondrial genome of a centrohelid Marophrys sp. SRT127.</title>
        <authorList>
            <person name="Nishimura Y."/>
            <person name="Shiratori T."/>
            <person name="Ishida K."/>
            <person name="Hashimoto T."/>
            <person name="Ohkuma M."/>
            <person name="Inagaki Y."/>
        </authorList>
    </citation>
    <scope>NUCLEOTIDE SEQUENCE</scope>
    <source>
        <strain evidence="13">SRT127</strain>
    </source>
</reference>
<dbReference type="PROSITE" id="PS51085">
    <property type="entry name" value="2FE2S_FER_2"/>
    <property type="match status" value="1"/>
</dbReference>
<dbReference type="InterPro" id="IPR054351">
    <property type="entry name" value="NADH_UbQ_OxRdtase_ferredoxin"/>
</dbReference>
<evidence type="ECO:0000259" key="11">
    <source>
        <dbReference type="PROSITE" id="PS51669"/>
    </source>
</evidence>
<organism evidence="13">
    <name type="scientific">Marophrys sp. SRT127</name>
    <dbReference type="NCBI Taxonomy" id="2488311"/>
    <lineage>
        <taxon>Eukaryota</taxon>
        <taxon>Haptista</taxon>
        <taxon>Centroplasthelida</taxon>
        <taxon>Panacanthocystida</taxon>
        <taxon>Acanthocystida</taxon>
        <taxon>Marophrys</taxon>
    </lineage>
</organism>
<comment type="cofactor">
    <cofactor evidence="9">
        <name>[2Fe-2S] cluster</name>
        <dbReference type="ChEBI" id="CHEBI:190135"/>
    </cofactor>
</comment>
<dbReference type="SMART" id="SM00929">
    <property type="entry name" value="NADH-G_4Fe-4S_3"/>
    <property type="match status" value="1"/>
</dbReference>
<dbReference type="Gene3D" id="3.30.70.20">
    <property type="match status" value="1"/>
</dbReference>
<dbReference type="InterPro" id="IPR000283">
    <property type="entry name" value="NADH_UbQ_OxRdtase_75kDa_su_CS"/>
</dbReference>
<comment type="similarity">
    <text evidence="2">Belongs to the complex I 75 kDa subunit family.</text>
</comment>
<evidence type="ECO:0000256" key="4">
    <source>
        <dbReference type="ARBA" id="ARBA00022723"/>
    </source>
</evidence>
<dbReference type="AlphaFoldDB" id="A0A455REP2"/>
<protein>
    <submittedName>
        <fullName evidence="13">NADH dehydrogenase subunit 11</fullName>
    </submittedName>
</protein>
<dbReference type="CDD" id="cd00207">
    <property type="entry name" value="fer2"/>
    <property type="match status" value="1"/>
</dbReference>
<feature type="domain" description="2Fe-2S ferredoxin-type" evidence="10">
    <location>
        <begin position="22"/>
        <end position="102"/>
    </location>
</feature>
<evidence type="ECO:0000256" key="6">
    <source>
        <dbReference type="ARBA" id="ARBA00023004"/>
    </source>
</evidence>
<dbReference type="Pfam" id="PF13510">
    <property type="entry name" value="Fer2_4"/>
    <property type="match status" value="1"/>
</dbReference>
<dbReference type="FunFam" id="3.10.20.740:FF:000001">
    <property type="entry name" value="NADH-quinone oxidoreductase subunit G"/>
    <property type="match status" value="1"/>
</dbReference>
<dbReference type="GO" id="GO:0016651">
    <property type="term" value="F:oxidoreductase activity, acting on NAD(P)H"/>
    <property type="evidence" value="ECO:0007669"/>
    <property type="project" value="InterPro"/>
</dbReference>
<dbReference type="PANTHER" id="PTHR43105:SF13">
    <property type="entry name" value="NADH-UBIQUINONE OXIDOREDUCTASE 75 KDA SUBUNIT, MITOCHONDRIAL"/>
    <property type="match status" value="1"/>
</dbReference>
<dbReference type="PROSITE" id="PS51669">
    <property type="entry name" value="4FE4S_MOW_BIS_MGD"/>
    <property type="match status" value="1"/>
</dbReference>
<dbReference type="InterPro" id="IPR015405">
    <property type="entry name" value="NDUFS1-like_C"/>
</dbReference>
<dbReference type="PROSITE" id="PS00641">
    <property type="entry name" value="COMPLEX1_75K_1"/>
    <property type="match status" value="1"/>
</dbReference>
<accession>A0A455REP2</accession>
<evidence type="ECO:0000256" key="5">
    <source>
        <dbReference type="ARBA" id="ARBA00022967"/>
    </source>
</evidence>